<protein>
    <submittedName>
        <fullName evidence="1">Uncharacterized protein</fullName>
    </submittedName>
</protein>
<accession>A0ACB8RME5</accession>
<keyword evidence="2" id="KW-1185">Reference proteome</keyword>
<reference evidence="1" key="1">
    <citation type="submission" date="2021-02" db="EMBL/GenBank/DDBJ databases">
        <authorList>
            <consortium name="DOE Joint Genome Institute"/>
            <person name="Ahrendt S."/>
            <person name="Looney B.P."/>
            <person name="Miyauchi S."/>
            <person name="Morin E."/>
            <person name="Drula E."/>
            <person name="Courty P.E."/>
            <person name="Chicoki N."/>
            <person name="Fauchery L."/>
            <person name="Kohler A."/>
            <person name="Kuo A."/>
            <person name="Labutti K."/>
            <person name="Pangilinan J."/>
            <person name="Lipzen A."/>
            <person name="Riley R."/>
            <person name="Andreopoulos W."/>
            <person name="He G."/>
            <person name="Johnson J."/>
            <person name="Barry K.W."/>
            <person name="Grigoriev I.V."/>
            <person name="Nagy L."/>
            <person name="Hibbett D."/>
            <person name="Henrissat B."/>
            <person name="Matheny P.B."/>
            <person name="Labbe J."/>
            <person name="Martin F."/>
        </authorList>
    </citation>
    <scope>NUCLEOTIDE SEQUENCE</scope>
    <source>
        <strain evidence="1">FP105234-sp</strain>
    </source>
</reference>
<evidence type="ECO:0000313" key="2">
    <source>
        <dbReference type="Proteomes" id="UP000814033"/>
    </source>
</evidence>
<gene>
    <name evidence="1" type="ORF">FA95DRAFT_1607947</name>
</gene>
<proteinExistence type="predicted"/>
<dbReference type="EMBL" id="MU275960">
    <property type="protein sequence ID" value="KAI0045134.1"/>
    <property type="molecule type" value="Genomic_DNA"/>
</dbReference>
<reference evidence="1" key="2">
    <citation type="journal article" date="2022" name="New Phytol.">
        <title>Evolutionary transition to the ectomycorrhizal habit in the genomes of a hyperdiverse lineage of mushroom-forming fungi.</title>
        <authorList>
            <person name="Looney B."/>
            <person name="Miyauchi S."/>
            <person name="Morin E."/>
            <person name="Drula E."/>
            <person name="Courty P.E."/>
            <person name="Kohler A."/>
            <person name="Kuo A."/>
            <person name="LaButti K."/>
            <person name="Pangilinan J."/>
            <person name="Lipzen A."/>
            <person name="Riley R."/>
            <person name="Andreopoulos W."/>
            <person name="He G."/>
            <person name="Johnson J."/>
            <person name="Nolan M."/>
            <person name="Tritt A."/>
            <person name="Barry K.W."/>
            <person name="Grigoriev I.V."/>
            <person name="Nagy L.G."/>
            <person name="Hibbett D."/>
            <person name="Henrissat B."/>
            <person name="Matheny P.B."/>
            <person name="Labbe J."/>
            <person name="Martin F.M."/>
        </authorList>
    </citation>
    <scope>NUCLEOTIDE SEQUENCE</scope>
    <source>
        <strain evidence="1">FP105234-sp</strain>
    </source>
</reference>
<comment type="caution">
    <text evidence="1">The sequence shown here is derived from an EMBL/GenBank/DDBJ whole genome shotgun (WGS) entry which is preliminary data.</text>
</comment>
<name>A0ACB8RME5_9AGAM</name>
<organism evidence="1 2">
    <name type="scientific">Auriscalpium vulgare</name>
    <dbReference type="NCBI Taxonomy" id="40419"/>
    <lineage>
        <taxon>Eukaryota</taxon>
        <taxon>Fungi</taxon>
        <taxon>Dikarya</taxon>
        <taxon>Basidiomycota</taxon>
        <taxon>Agaricomycotina</taxon>
        <taxon>Agaricomycetes</taxon>
        <taxon>Russulales</taxon>
        <taxon>Auriscalpiaceae</taxon>
        <taxon>Auriscalpium</taxon>
    </lineage>
</organism>
<sequence length="412" mass="45583">MSLTSLEKMTLDPRRRSSKKRMAVICDGIVLPRPTRPLDLLSILAEPSQIVEHVPADVPFFGDANIPGLWGTFPAGSLIQDPTDVLFMSNVVEQASADAQWVLSPLRPLSPPLGHAYTSERTLVGEEKGPGHASDAVTCQVSNCAPQSSGGYSETVRGGLTHGCVSGWLPRLENLNTIPPPINMEHAPAFWTGGDLFPMEHMEALAHHSFLMGCRVFVLTDMTTAGLPDIARGALFAGSDCRIFPVSHRVFDIVNACARQVYSADTTTPYPSFVRIVKRDSDSPARRIPMPQYPNNTCQWPQRLEIFVPRHRESQVLAEYLGSYTLETDFADTGESLTLAEWATCVDKVRTTLVPIDPGCGPYGVEYFFGLEESCELTYVRRIPLVQMRFEGYNLEMVLSMHAWLRLAIDKT</sequence>
<evidence type="ECO:0000313" key="1">
    <source>
        <dbReference type="EMBL" id="KAI0045134.1"/>
    </source>
</evidence>
<dbReference type="Proteomes" id="UP000814033">
    <property type="component" value="Unassembled WGS sequence"/>
</dbReference>